<gene>
    <name evidence="2" type="ORF">BDV36DRAFT_249184</name>
</gene>
<dbReference type="PANTHER" id="PTHR10039:SF15">
    <property type="entry name" value="NACHT DOMAIN-CONTAINING PROTEIN"/>
    <property type="match status" value="1"/>
</dbReference>
<evidence type="ECO:0000259" key="1">
    <source>
        <dbReference type="Pfam" id="PF22939"/>
    </source>
</evidence>
<sequence>MQRIEGQDIDSRKLAQDALSWVNCAIRPLNTLELRYAIAVEAESGFDRDNLPYLDDIISVCAGLVTVDEESDVIRLVHYTAQEFFQRTWTRWFSDAHHDIATACVTYLSFDSFKTGPCSTDMEFEARLDAYPFFSYAARNWGHHARTR</sequence>
<accession>A0ABQ6WU09</accession>
<proteinExistence type="predicted"/>
<protein>
    <recommendedName>
        <fullName evidence="1">GPI inositol-deacylase winged helix domain-containing protein</fullName>
    </recommendedName>
</protein>
<dbReference type="Pfam" id="PF22939">
    <property type="entry name" value="WHD_GPIID"/>
    <property type="match status" value="1"/>
</dbReference>
<name>A0ABQ6WU09_9EURO</name>
<dbReference type="InterPro" id="IPR054471">
    <property type="entry name" value="GPIID_WHD"/>
</dbReference>
<dbReference type="Proteomes" id="UP000325395">
    <property type="component" value="Unassembled WGS sequence"/>
</dbReference>
<feature type="domain" description="GPI inositol-deacylase winged helix" evidence="1">
    <location>
        <begin position="9"/>
        <end position="86"/>
    </location>
</feature>
<evidence type="ECO:0000313" key="2">
    <source>
        <dbReference type="EMBL" id="KAE8420583.1"/>
    </source>
</evidence>
<dbReference type="EMBL" id="ML735707">
    <property type="protein sequence ID" value="KAE8420583.1"/>
    <property type="molecule type" value="Genomic_DNA"/>
</dbReference>
<organism evidence="2 3">
    <name type="scientific">Aspergillus pseudocaelatus</name>
    <dbReference type="NCBI Taxonomy" id="1825620"/>
    <lineage>
        <taxon>Eukaryota</taxon>
        <taxon>Fungi</taxon>
        <taxon>Dikarya</taxon>
        <taxon>Ascomycota</taxon>
        <taxon>Pezizomycotina</taxon>
        <taxon>Eurotiomycetes</taxon>
        <taxon>Eurotiomycetidae</taxon>
        <taxon>Eurotiales</taxon>
        <taxon>Aspergillaceae</taxon>
        <taxon>Aspergillus</taxon>
        <taxon>Aspergillus subgen. Circumdati</taxon>
    </lineage>
</organism>
<evidence type="ECO:0000313" key="3">
    <source>
        <dbReference type="Proteomes" id="UP000325395"/>
    </source>
</evidence>
<reference evidence="2 3" key="1">
    <citation type="submission" date="2019-04" db="EMBL/GenBank/DDBJ databases">
        <authorList>
            <consortium name="DOE Joint Genome Institute"/>
            <person name="Mondo S."/>
            <person name="Kjaerbolling I."/>
            <person name="Vesth T."/>
            <person name="Frisvad J.C."/>
            <person name="Nybo J.L."/>
            <person name="Theobald S."/>
            <person name="Kildgaard S."/>
            <person name="Isbrandt T."/>
            <person name="Kuo A."/>
            <person name="Sato A."/>
            <person name="Lyhne E.K."/>
            <person name="Kogle M.E."/>
            <person name="Wiebenga A."/>
            <person name="Kun R.S."/>
            <person name="Lubbers R.J."/>
            <person name="Makela M.R."/>
            <person name="Barry K."/>
            <person name="Chovatia M."/>
            <person name="Clum A."/>
            <person name="Daum C."/>
            <person name="Haridas S."/>
            <person name="He G."/>
            <person name="LaButti K."/>
            <person name="Lipzen A."/>
            <person name="Riley R."/>
            <person name="Salamov A."/>
            <person name="Simmons B.A."/>
            <person name="Magnuson J.K."/>
            <person name="Henrissat B."/>
            <person name="Mortensen U.H."/>
            <person name="Larsen T.O."/>
            <person name="Devries R.P."/>
            <person name="Grigoriev I.V."/>
            <person name="Machida M."/>
            <person name="Baker S.E."/>
            <person name="Andersen M.R."/>
            <person name="Cantor M.N."/>
            <person name="Hua S.X."/>
        </authorList>
    </citation>
    <scope>NUCLEOTIDE SEQUENCE [LARGE SCALE GENOMIC DNA]</scope>
    <source>
        <strain evidence="2 3">CBS 117616</strain>
    </source>
</reference>
<dbReference type="PANTHER" id="PTHR10039">
    <property type="entry name" value="AMELOGENIN"/>
    <property type="match status" value="1"/>
</dbReference>
<keyword evidence="3" id="KW-1185">Reference proteome</keyword>